<protein>
    <submittedName>
        <fullName evidence="1">Uncharacterized protein</fullName>
    </submittedName>
</protein>
<proteinExistence type="predicted"/>
<evidence type="ECO:0000313" key="2">
    <source>
        <dbReference type="Proteomes" id="UP000054995"/>
    </source>
</evidence>
<accession>A0A0V1F2M5</accession>
<dbReference type="EMBL" id="JYDT01000554">
    <property type="protein sequence ID" value="KRY80381.1"/>
    <property type="molecule type" value="Genomic_DNA"/>
</dbReference>
<reference evidence="1 2" key="1">
    <citation type="submission" date="2015-01" db="EMBL/GenBank/DDBJ databases">
        <title>Evolution of Trichinella species and genotypes.</title>
        <authorList>
            <person name="Korhonen P.K."/>
            <person name="Edoardo P."/>
            <person name="Giuseppe L.R."/>
            <person name="Gasser R.B."/>
        </authorList>
    </citation>
    <scope>NUCLEOTIDE SEQUENCE [LARGE SCALE GENOMIC DNA]</scope>
    <source>
        <strain evidence="1">ISS470</strain>
    </source>
</reference>
<dbReference type="Proteomes" id="UP000054995">
    <property type="component" value="Unassembled WGS sequence"/>
</dbReference>
<dbReference type="AlphaFoldDB" id="A0A0V1F2M5"/>
<organism evidence="1 2">
    <name type="scientific">Trichinella pseudospiralis</name>
    <name type="common">Parasitic roundworm</name>
    <dbReference type="NCBI Taxonomy" id="6337"/>
    <lineage>
        <taxon>Eukaryota</taxon>
        <taxon>Metazoa</taxon>
        <taxon>Ecdysozoa</taxon>
        <taxon>Nematoda</taxon>
        <taxon>Enoplea</taxon>
        <taxon>Dorylaimia</taxon>
        <taxon>Trichinellida</taxon>
        <taxon>Trichinellidae</taxon>
        <taxon>Trichinella</taxon>
    </lineage>
</organism>
<evidence type="ECO:0000313" key="1">
    <source>
        <dbReference type="EMBL" id="KRY80381.1"/>
    </source>
</evidence>
<name>A0A0V1F2M5_TRIPS</name>
<gene>
    <name evidence="1" type="ORF">T4D_17133</name>
</gene>
<sequence length="49" mass="5747">MKKGKSENVDERYQNKGRPELYVVRSGSHFCKSGERDTLENIWSFTQPN</sequence>
<comment type="caution">
    <text evidence="1">The sequence shown here is derived from an EMBL/GenBank/DDBJ whole genome shotgun (WGS) entry which is preliminary data.</text>
</comment>
<keyword evidence="2" id="KW-1185">Reference proteome</keyword>